<dbReference type="Proteomes" id="UP000319143">
    <property type="component" value="Unassembled WGS sequence"/>
</dbReference>
<comment type="caution">
    <text evidence="7">The sequence shown here is derived from an EMBL/GenBank/DDBJ whole genome shotgun (WGS) entry which is preliminary data.</text>
</comment>
<dbReference type="GO" id="GO:0016020">
    <property type="term" value="C:membrane"/>
    <property type="evidence" value="ECO:0007669"/>
    <property type="project" value="UniProtKB-SubCell"/>
</dbReference>
<feature type="domain" description="NolW-like" evidence="6">
    <location>
        <begin position="1947"/>
        <end position="2001"/>
    </location>
</feature>
<dbReference type="InterPro" id="IPR050810">
    <property type="entry name" value="Bact_Secretion_Sys_Channel"/>
</dbReference>
<dbReference type="InterPro" id="IPR005644">
    <property type="entry name" value="NolW-like"/>
</dbReference>
<keyword evidence="8" id="KW-1185">Reference proteome</keyword>
<dbReference type="InterPro" id="IPR038591">
    <property type="entry name" value="NolW-like_sf"/>
</dbReference>
<feature type="signal peptide" evidence="5">
    <location>
        <begin position="1"/>
        <end position="21"/>
    </location>
</feature>
<evidence type="ECO:0000256" key="3">
    <source>
        <dbReference type="ARBA" id="ARBA00023136"/>
    </source>
</evidence>
<feature type="domain" description="NolW-like" evidence="6">
    <location>
        <begin position="2430"/>
        <end position="2502"/>
    </location>
</feature>
<feature type="domain" description="NolW-like" evidence="6">
    <location>
        <begin position="2074"/>
        <end position="2132"/>
    </location>
</feature>
<evidence type="ECO:0000313" key="8">
    <source>
        <dbReference type="Proteomes" id="UP000319143"/>
    </source>
</evidence>
<feature type="domain" description="NolW-like" evidence="6">
    <location>
        <begin position="1325"/>
        <end position="1384"/>
    </location>
</feature>
<evidence type="ECO:0000313" key="7">
    <source>
        <dbReference type="EMBL" id="TWU38475.1"/>
    </source>
</evidence>
<feature type="compositionally biased region" description="Acidic residues" evidence="4">
    <location>
        <begin position="36"/>
        <end position="57"/>
    </location>
</feature>
<dbReference type="EMBL" id="SJPV01000004">
    <property type="protein sequence ID" value="TWU38475.1"/>
    <property type="molecule type" value="Genomic_DNA"/>
</dbReference>
<feature type="compositionally biased region" description="Basic and acidic residues" evidence="4">
    <location>
        <begin position="2322"/>
        <end position="2338"/>
    </location>
</feature>
<evidence type="ECO:0000256" key="1">
    <source>
        <dbReference type="ARBA" id="ARBA00004370"/>
    </source>
</evidence>
<feature type="region of interest" description="Disordered" evidence="4">
    <location>
        <begin position="31"/>
        <end position="57"/>
    </location>
</feature>
<evidence type="ECO:0000259" key="6">
    <source>
        <dbReference type="Pfam" id="PF03958"/>
    </source>
</evidence>
<feature type="region of interest" description="Disordered" evidence="4">
    <location>
        <begin position="2357"/>
        <end position="2378"/>
    </location>
</feature>
<feature type="domain" description="NolW-like" evidence="6">
    <location>
        <begin position="803"/>
        <end position="859"/>
    </location>
</feature>
<dbReference type="GO" id="GO:0015627">
    <property type="term" value="C:type II protein secretion system complex"/>
    <property type="evidence" value="ECO:0007669"/>
    <property type="project" value="TreeGrafter"/>
</dbReference>
<dbReference type="RefSeq" id="WP_146526784.1">
    <property type="nucleotide sequence ID" value="NZ_SJPV01000004.1"/>
</dbReference>
<feature type="chain" id="PRO_5022762046" evidence="5">
    <location>
        <begin position="22"/>
        <end position="2646"/>
    </location>
</feature>
<evidence type="ECO:0000256" key="2">
    <source>
        <dbReference type="ARBA" id="ARBA00022729"/>
    </source>
</evidence>
<evidence type="ECO:0000256" key="4">
    <source>
        <dbReference type="SAM" id="MobiDB-lite"/>
    </source>
</evidence>
<feature type="region of interest" description="Disordered" evidence="4">
    <location>
        <begin position="2321"/>
        <end position="2344"/>
    </location>
</feature>
<dbReference type="PANTHER" id="PTHR30332:SF24">
    <property type="entry name" value="SECRETIN GSPD-RELATED"/>
    <property type="match status" value="1"/>
</dbReference>
<evidence type="ECO:0000256" key="5">
    <source>
        <dbReference type="SAM" id="SignalP"/>
    </source>
</evidence>
<reference evidence="7 8" key="1">
    <citation type="submission" date="2019-02" db="EMBL/GenBank/DDBJ databases">
        <title>Deep-cultivation of Planctomycetes and their phenomic and genomic characterization uncovers novel biology.</title>
        <authorList>
            <person name="Wiegand S."/>
            <person name="Jogler M."/>
            <person name="Boedeker C."/>
            <person name="Pinto D."/>
            <person name="Vollmers J."/>
            <person name="Rivas-Marin E."/>
            <person name="Kohn T."/>
            <person name="Peeters S.H."/>
            <person name="Heuer A."/>
            <person name="Rast P."/>
            <person name="Oberbeckmann S."/>
            <person name="Bunk B."/>
            <person name="Jeske O."/>
            <person name="Meyerdierks A."/>
            <person name="Storesund J.E."/>
            <person name="Kallscheuer N."/>
            <person name="Luecker S."/>
            <person name="Lage O.M."/>
            <person name="Pohl T."/>
            <person name="Merkel B.J."/>
            <person name="Hornburger P."/>
            <person name="Mueller R.-W."/>
            <person name="Bruemmer F."/>
            <person name="Labrenz M."/>
            <person name="Spormann A.M."/>
            <person name="Op Den Camp H."/>
            <person name="Overmann J."/>
            <person name="Amann R."/>
            <person name="Jetten M.S.M."/>
            <person name="Mascher T."/>
            <person name="Medema M.H."/>
            <person name="Devos D.P."/>
            <person name="Kaster A.-K."/>
            <person name="Ovreas L."/>
            <person name="Rohde M."/>
            <person name="Galperin M.Y."/>
            <person name="Jogler C."/>
        </authorList>
    </citation>
    <scope>NUCLEOTIDE SEQUENCE [LARGE SCALE GENOMIC DNA]</scope>
    <source>
        <strain evidence="7 8">Poly41</strain>
    </source>
</reference>
<sequence precursor="true">MPALKNLLCLVLFLTFLLVFADREARAQDAAAQDATAEDATTEEATAEEAAAEEEEAPVANPPIELTGNWNRLVHPEVADELGLDDQQRAQIQSLLSQRSESSASPEVEDKAQRIREIEQQIRDVLTADQWTLFSDRGETKDLRFQFREQPWGDVLQWFASQQGLTLVMNQVPPGHFTYTDTRSYSAAEAIDLLNSVLLTRGFTLVRREKMLTVLQLSNSIPIELVPRVRLEELPSRGKFELISMLFSLGNRPVDAVMKEVQPYLGSFGRAIPLPQSRQLLVVETAGKMETINVLINTVSEPQKPERPKTPEKPPAPVFAAYALGDLDPAVVLQTVKELIGSDRIAVDEKTQLLTAYLTPGQQTAVQSTIEKMQAHVEEAPANVSVAYPLRSTGEEDAIREQVTAIAPRATVSIDKKAARVLITAAPEDQQRLATAFSAMGISALDSEMLVKAFQVGTKQSRTISTALEEMIPSAQVVGNSEFGTVVVRGSEVDIALAEKVIERWRGTDLDSGTALHAFELPRPATTAWLTTVAKVVPQAQIWLDNDARQLILLGSADEKTRLENMLPQLLTALPAPPDRVLKTYPLSATELEQWKQFQSVLTAQLPEVRPILREASEDGSSELVVWATEDHQTRFAELINQVKQSTPEAELKWPKVFDLEKRDPSLFSELLKTRFPGVRVSIDPASKQMTVWAEPETLTKVGELLAQISDQLPVEPDLVLKNYRVEGRTPAELQTLLAPVIASVKSSQSRGSFQPIGTTTVDVATGRLMIMATEQAHQELDFFIQELGKPLPADQELILLAYSLDEAQPSDVKALIDQAVDGVTVIADDRRGQLVVTATLSKHGRIKTLISEVDRPASKYASEEIRAYELTDLQASSVLKTLQSMWPNMSLSADARSNRIVASGNAEDHEAFGMSIERLNMAPSGEEMRVQTYDVPMGDLRTLPTVLNQIAPQAIISTDAINRAIVVWASDEQHQRIGAAIEQLGQTAEGRREIEIYEVAPEKANILRYVVTSLFPTSAVGVDVTSGQLTVLASKEMQEKIAEVLAKTNKANEEGSKLEPRLYDTTESIRTAFTSVLKTTLPNATVITTGSTDPNKLMILASPEDHERAVKLLEKLSAETGPPPESRVQAYELSNTEPTSFQTLLAERHPQAKILGGAGTNRLVIAATEDDHAAITKTMNELELAFGEAGQRDLRVYQIRDDLTQQAVTGATTEVPRARLLPSNDPERIVLLASPTEHAKYEKWLTQLQEQVPEPAPTTSEVYPLEYGDPTGAVRVLQTLLPKVVFAADVRGKSVAATATAEDHETIQAFVKQYDDRQMDDAETKVFVLGEADATALSQAVTQMAPTAMVTPDRRTNRLIVTAPKDVLIKVTEAIESMDSDPDNQKTTKSYELDDGNTYSLSPALQTSFPRATISADYTNNRLIVSASEEEHVEIAKLFESLNSGGDKVTRSYALKTGSATSLRYVLQESFPKATIVGDYTSNSLVVSATEEVQEQIADFVDSMNVGGEKTTKNYQLNSGNATALSYAVRASFPKATISPDSVSNSLIVSANEEDHAQIAQVVEEMNADGKKITKNYTLDTGNAYTMRYAVQASFPKALVGADSASNSLIVAATEEEHVEIAELVKSINSEGKKITKNYALDSGNATTMRYAVQASFPKALVGSDSASNSLIVAATEEEHVEIAELVKSINSEGKKITKNYALDSGNASTMRLAVQASFPKALVGADSASNSLIVAATEEEHVEIAELVKSINSEGKRITKNYALDSGRASTMRLAVQASFPKTLVGSDSDSNSLIVSATEEEHAEIAELVKSINSEAKKITKSYPLDTGKASTMRLAVQASFPKTLVGSDSESNSLIVSATEEEHAEIAELVKSINSEGKRITKNYALETGRASTMRVAVQASFPKTLIGSDSDSNSLIVSATEEEHAEIAELVKSINSEGQRITKSYPLDSGSAASMRSAVQASFPQSTISADSVSNSLIVSATDQDHTQIEAFVNELNMGESKTTQSYVLENGNAATLRLALQPTFPQATIGADTVNDSLIVSATVEEHAEIAALVNQINESPARSAAMEAYPLSKASPEAVVDTLEQAFGRRTNVGVSADEESGTVFVLGLPREQEIAKQLIEQMDRIDPLTRDRRLKAFSLAGIDGDEVADAVQSLFVDARPEVEVRYDYFNEQLVVIATDPQLLLVEETLMQFDPPERELGIFPLTENDPNSVRDAINALFADVPLNDTPTITVDDDRQHLLIRATSQQLDEVRSLLGRLGETVQMEQSGDPGAVRTFNTNSRVRTITVGRDSESLLKQLQQVWPSLRRNPLRVIRSDEQPGAKSQPRELPIEQADASQEVEPAVTLVAMQDPDPAPQPSQSETDFPTEDALPEDPAVLILPGDGQWIIASEDTAALEVLAKLMEVAVAPPITPVAESGNLSVYVLQHGNAEDLEDLLSDLFRQSRTSSSRTRYTSVGSETRIVADTRINALVVQGSRADRGVIEDLLAVLDSPEFIDSLQLATPQLIAVQNTDAGRVETLLRTVYSSQLTRGRNRPQIEIPEGVSQEVASMLEQINAETSGPLLTLSVDQVSNSIVMRAPPELSEEIRGFVEQVDLQAIDNRAGKMRIIRLQGTNADQIERAIELMRGGRTYSYRRGR</sequence>
<organism evidence="7 8">
    <name type="scientific">Novipirellula artificiosorum</name>
    <dbReference type="NCBI Taxonomy" id="2528016"/>
    <lineage>
        <taxon>Bacteria</taxon>
        <taxon>Pseudomonadati</taxon>
        <taxon>Planctomycetota</taxon>
        <taxon>Planctomycetia</taxon>
        <taxon>Pirellulales</taxon>
        <taxon>Pirellulaceae</taxon>
        <taxon>Novipirellula</taxon>
    </lineage>
</organism>
<dbReference type="GO" id="GO:0009306">
    <property type="term" value="P:protein secretion"/>
    <property type="evidence" value="ECO:0007669"/>
    <property type="project" value="TreeGrafter"/>
</dbReference>
<keyword evidence="3" id="KW-0472">Membrane</keyword>
<dbReference type="Pfam" id="PF03958">
    <property type="entry name" value="Secretin_N"/>
    <property type="match status" value="5"/>
</dbReference>
<keyword evidence="2 5" id="KW-0732">Signal</keyword>
<gene>
    <name evidence="7" type="ORF">Poly41_29510</name>
</gene>
<dbReference type="Gene3D" id="3.30.1370.120">
    <property type="match status" value="8"/>
</dbReference>
<dbReference type="OrthoDB" id="221929at2"/>
<accession>A0A5C6DQH1</accession>
<comment type="subcellular location">
    <subcellularLocation>
        <location evidence="1">Membrane</location>
    </subcellularLocation>
</comment>
<protein>
    <submittedName>
        <fullName evidence="7">Bacterial type II/III secretion system short domain protein</fullName>
    </submittedName>
</protein>
<name>A0A5C6DQH1_9BACT</name>
<dbReference type="PANTHER" id="PTHR30332">
    <property type="entry name" value="PROBABLE GENERAL SECRETION PATHWAY PROTEIN D"/>
    <property type="match status" value="1"/>
</dbReference>
<proteinExistence type="predicted"/>